<dbReference type="PROSITE" id="PS51257">
    <property type="entry name" value="PROKAR_LIPOPROTEIN"/>
    <property type="match status" value="1"/>
</dbReference>
<dbReference type="GO" id="GO:0030655">
    <property type="term" value="P:beta-lactam antibiotic catabolic process"/>
    <property type="evidence" value="ECO:0007669"/>
    <property type="project" value="InterPro"/>
</dbReference>
<evidence type="ECO:0000313" key="4">
    <source>
        <dbReference type="EMBL" id="KZM33737.1"/>
    </source>
</evidence>
<dbReference type="PRINTS" id="PR00118">
    <property type="entry name" value="BLACTAMASEA"/>
</dbReference>
<dbReference type="GO" id="GO:0008800">
    <property type="term" value="F:beta-lactamase activity"/>
    <property type="evidence" value="ECO:0007669"/>
    <property type="project" value="InterPro"/>
</dbReference>
<dbReference type="AlphaFoldDB" id="A0A161XB32"/>
<dbReference type="NCBIfam" id="NF033103">
    <property type="entry name" value="bla_class_A"/>
    <property type="match status" value="1"/>
</dbReference>
<organism evidence="4 5">
    <name type="scientific">Oerskovia enterophila</name>
    <dbReference type="NCBI Taxonomy" id="43678"/>
    <lineage>
        <taxon>Bacteria</taxon>
        <taxon>Bacillati</taxon>
        <taxon>Actinomycetota</taxon>
        <taxon>Actinomycetes</taxon>
        <taxon>Micrococcales</taxon>
        <taxon>Cellulomonadaceae</taxon>
        <taxon>Oerskovia</taxon>
    </lineage>
</organism>
<dbReference type="InterPro" id="IPR045155">
    <property type="entry name" value="Beta-lactam_cat"/>
</dbReference>
<proteinExistence type="predicted"/>
<protein>
    <recommendedName>
        <fullName evidence="1">Beta-lactamase</fullName>
    </recommendedName>
    <alternativeName>
        <fullName evidence="2">Penicillinase</fullName>
    </alternativeName>
</protein>
<dbReference type="Gene3D" id="3.40.710.10">
    <property type="entry name" value="DD-peptidase/beta-lactamase superfamily"/>
    <property type="match status" value="1"/>
</dbReference>
<dbReference type="EMBL" id="LRIE01000084">
    <property type="protein sequence ID" value="KZM33737.1"/>
    <property type="molecule type" value="Genomic_DNA"/>
</dbReference>
<dbReference type="PATRIC" id="fig|43678.3.peg.3740"/>
<comment type="caution">
    <text evidence="4">The sequence shown here is derived from an EMBL/GenBank/DDBJ whole genome shotgun (WGS) entry which is preliminary data.</text>
</comment>
<sequence>MTPRDTTAPPVSRRSVLTLLAAAGLTAACSPHGTDPAVAAPASGSPSTAGRHELDEALRDLERSRSLTVGVSVRGGGRADYGYRAAERFPMCSLFKPIAVGALLADKAYDDAYWSREIAFGPEDLVENSPVTSATTTWRMTPAQLADAALRFSDNTAGNLVLREIGGPTAVTSFAASLGARATRLDRIEPQLNEATPGDDRDTSTPDDVARIYGALLLERGAGALTAARLGDWMLRSTTSGKRFRAGLDGTYELADKTGAGGYGVVNDAGVLWRPGVEPTTLVVMTRTDSPGATWDDEAVAAITRLVVAS</sequence>
<dbReference type="GO" id="GO:0046677">
    <property type="term" value="P:response to antibiotic"/>
    <property type="evidence" value="ECO:0007669"/>
    <property type="project" value="InterPro"/>
</dbReference>
<evidence type="ECO:0000256" key="1">
    <source>
        <dbReference type="ARBA" id="ARBA00018879"/>
    </source>
</evidence>
<dbReference type="RefSeq" id="WP_068710008.1">
    <property type="nucleotide sequence ID" value="NZ_LRIE01000084.1"/>
</dbReference>
<dbReference type="InterPro" id="IPR000871">
    <property type="entry name" value="Beta-lactam_class-A"/>
</dbReference>
<dbReference type="PROSITE" id="PS51318">
    <property type="entry name" value="TAT"/>
    <property type="match status" value="1"/>
</dbReference>
<dbReference type="PANTHER" id="PTHR35333">
    <property type="entry name" value="BETA-LACTAMASE"/>
    <property type="match status" value="1"/>
</dbReference>
<dbReference type="Pfam" id="PF13354">
    <property type="entry name" value="Beta-lactamase2"/>
    <property type="match status" value="1"/>
</dbReference>
<keyword evidence="4" id="KW-0378">Hydrolase</keyword>
<dbReference type="SUPFAM" id="SSF56601">
    <property type="entry name" value="beta-lactamase/transpeptidase-like"/>
    <property type="match status" value="1"/>
</dbReference>
<accession>A0A161XB32</accession>
<gene>
    <name evidence="4" type="ORF">OJAG_35760</name>
</gene>
<dbReference type="OrthoDB" id="9784149at2"/>
<name>A0A161XB32_9CELL</name>
<feature type="domain" description="Beta-lactamase class A catalytic" evidence="3">
    <location>
        <begin position="81"/>
        <end position="286"/>
    </location>
</feature>
<dbReference type="Proteomes" id="UP000076447">
    <property type="component" value="Unassembled WGS sequence"/>
</dbReference>
<evidence type="ECO:0000256" key="2">
    <source>
        <dbReference type="ARBA" id="ARBA00030171"/>
    </source>
</evidence>
<dbReference type="STRING" id="43678.OJAG_35760"/>
<dbReference type="InterPro" id="IPR006311">
    <property type="entry name" value="TAT_signal"/>
</dbReference>
<evidence type="ECO:0000259" key="3">
    <source>
        <dbReference type="Pfam" id="PF13354"/>
    </source>
</evidence>
<dbReference type="InterPro" id="IPR012338">
    <property type="entry name" value="Beta-lactam/transpept-like"/>
</dbReference>
<reference evidence="4 5" key="1">
    <citation type="submission" date="2016-01" db="EMBL/GenBank/DDBJ databases">
        <title>Genome sequence of Oerskovia enterophila VJag, an agar and cellulose degrading bacterium.</title>
        <authorList>
            <person name="Poehlein A."/>
            <person name="Jag V."/>
            <person name="Bengelsdorf F."/>
            <person name="Duerre P."/>
            <person name="Daniel R."/>
        </authorList>
    </citation>
    <scope>NUCLEOTIDE SEQUENCE [LARGE SCALE GENOMIC DNA]</scope>
    <source>
        <strain evidence="4 5">VJag</strain>
    </source>
</reference>
<evidence type="ECO:0000313" key="5">
    <source>
        <dbReference type="Proteomes" id="UP000076447"/>
    </source>
</evidence>
<dbReference type="PANTHER" id="PTHR35333:SF3">
    <property type="entry name" value="BETA-LACTAMASE-TYPE TRANSPEPTIDASE FOLD CONTAINING PROTEIN"/>
    <property type="match status" value="1"/>
</dbReference>